<proteinExistence type="predicted"/>
<evidence type="ECO:0000256" key="1">
    <source>
        <dbReference type="SAM" id="MobiDB-lite"/>
    </source>
</evidence>
<dbReference type="EMBL" id="JACJHX010000003">
    <property type="protein sequence ID" value="MBA9025953.1"/>
    <property type="molecule type" value="Genomic_DNA"/>
</dbReference>
<comment type="caution">
    <text evidence="2">The sequence shown here is derived from an EMBL/GenBank/DDBJ whole genome shotgun (WGS) entry which is preliminary data.</text>
</comment>
<evidence type="ECO:0000313" key="3">
    <source>
        <dbReference type="Proteomes" id="UP000626697"/>
    </source>
</evidence>
<reference evidence="2 3" key="1">
    <citation type="submission" date="2020-08" db="EMBL/GenBank/DDBJ databases">
        <title>Genomic Encyclopedia of Type Strains, Phase IV (KMG-IV): sequencing the most valuable type-strain genomes for metagenomic binning, comparative biology and taxonomic classification.</title>
        <authorList>
            <person name="Goeker M."/>
        </authorList>
    </citation>
    <scope>NUCLEOTIDE SEQUENCE [LARGE SCALE GENOMIC DNA]</scope>
    <source>
        <strain evidence="2 3">DSM 105481</strain>
    </source>
</reference>
<dbReference type="RefSeq" id="WP_182501931.1">
    <property type="nucleotide sequence ID" value="NZ_JACJHX010000003.1"/>
</dbReference>
<sequence length="236" mass="27786">MSPNHTLNILNGQSMYHFFKKTHFLNKEMMIPFNEAMCFGHTSSQLFSDTFIALRAKVHQITAIQYEEITINPLYPLFHNDFTHLRLWFDTDMFCQMNLLTILAWLDQTNHSMPIDLHIVGHHFGILEKFTLEPMGYYELYKQVLVHKTMPKCISPPPLKKGVELYLTYLHKDSDLMLYIQQHQNVPEKQLVPVLLEKFTEYGLGDTQYMELIQSSRKKSDNQTFSHPQKNDSNTK</sequence>
<feature type="region of interest" description="Disordered" evidence="1">
    <location>
        <begin position="217"/>
        <end position="236"/>
    </location>
</feature>
<accession>A0ABR6CLS5</accession>
<name>A0ABR6CLS5_9BACI</name>
<keyword evidence="3" id="KW-1185">Reference proteome</keyword>
<dbReference type="Proteomes" id="UP000626697">
    <property type="component" value="Unassembled WGS sequence"/>
</dbReference>
<evidence type="ECO:0008006" key="4">
    <source>
        <dbReference type="Google" id="ProtNLM"/>
    </source>
</evidence>
<organism evidence="2 3">
    <name type="scientific">Peribacillus huizhouensis</name>
    <dbReference type="NCBI Taxonomy" id="1501239"/>
    <lineage>
        <taxon>Bacteria</taxon>
        <taxon>Bacillati</taxon>
        <taxon>Bacillota</taxon>
        <taxon>Bacilli</taxon>
        <taxon>Bacillales</taxon>
        <taxon>Bacillaceae</taxon>
        <taxon>Peribacillus</taxon>
    </lineage>
</organism>
<evidence type="ECO:0000313" key="2">
    <source>
        <dbReference type="EMBL" id="MBA9025953.1"/>
    </source>
</evidence>
<gene>
    <name evidence="2" type="ORF">HNP81_001238</name>
</gene>
<protein>
    <recommendedName>
        <fullName evidence="4">AraC family transcriptional regulator</fullName>
    </recommendedName>
</protein>